<keyword evidence="8" id="KW-0597">Phosphoprotein</keyword>
<keyword evidence="13" id="KW-0968">Cytoplasmic vesicle</keyword>
<dbReference type="Pfam" id="PF03398">
    <property type="entry name" value="Ist1"/>
    <property type="match status" value="1"/>
</dbReference>
<dbReference type="PANTHER" id="PTHR12161:SF5">
    <property type="entry name" value="IST1 HOMOLOG"/>
    <property type="match status" value="1"/>
</dbReference>
<keyword evidence="20" id="KW-1185">Reference proteome</keyword>
<feature type="coiled-coil region" evidence="17">
    <location>
        <begin position="15"/>
        <end position="42"/>
    </location>
</feature>
<evidence type="ECO:0000256" key="11">
    <source>
        <dbReference type="ARBA" id="ARBA00023242"/>
    </source>
</evidence>
<evidence type="ECO:0000256" key="8">
    <source>
        <dbReference type="ARBA" id="ARBA00022553"/>
    </source>
</evidence>
<dbReference type="AlphaFoldDB" id="A0AAV7XD35"/>
<dbReference type="Proteomes" id="UP001075354">
    <property type="component" value="Chromosome 11"/>
</dbReference>
<dbReference type="Gene3D" id="1.20.1260.60">
    <property type="entry name" value="Vacuolar protein sorting-associated protein Ist1"/>
    <property type="match status" value="1"/>
</dbReference>
<comment type="similarity">
    <text evidence="5">Belongs to the IST1 family.</text>
</comment>
<evidence type="ECO:0000256" key="1">
    <source>
        <dbReference type="ARBA" id="ARBA00004214"/>
    </source>
</evidence>
<dbReference type="InterPro" id="IPR042277">
    <property type="entry name" value="IST1-like"/>
</dbReference>
<comment type="subcellular location">
    <subcellularLocation>
        <location evidence="3">Cytoplasm</location>
        <location evidence="3">Cytoskeleton</location>
        <location evidence="3">Microtubule organizing center</location>
        <location evidence="3">Centrosome</location>
    </subcellularLocation>
    <subcellularLocation>
        <location evidence="4">Cytoplasmic vesicle</location>
    </subcellularLocation>
    <subcellularLocation>
        <location evidence="1">Midbody</location>
    </subcellularLocation>
    <subcellularLocation>
        <location evidence="2">Nucleus envelope</location>
    </subcellularLocation>
</comment>
<feature type="compositionally biased region" description="Polar residues" evidence="18">
    <location>
        <begin position="305"/>
        <end position="314"/>
    </location>
</feature>
<evidence type="ECO:0000256" key="7">
    <source>
        <dbReference type="ARBA" id="ARBA00022490"/>
    </source>
</evidence>
<evidence type="ECO:0000256" key="14">
    <source>
        <dbReference type="ARBA" id="ARBA00032374"/>
    </source>
</evidence>
<keyword evidence="10" id="KW-0206">Cytoskeleton</keyword>
<dbReference type="GO" id="GO:0005813">
    <property type="term" value="C:centrosome"/>
    <property type="evidence" value="ECO:0007669"/>
    <property type="project" value="UniProtKB-SubCell"/>
</dbReference>
<sequence>MFSSAPNYTKLKTHLRLAINRLKLLEKKKTELAQKARKEIADYLATGKIERARIRVEHIIREDYIVEAFEVVEMYCDLLLARFGLLQQMKTLDEGLAEAISSILWVAPRIQSDIQEMSVITDQLSAKYGRQYVDACREDAVGSISEKLKHKMSVQAPPKILVERYLIEIAKNYNIEFTPDPQVMKEDEPQSGDDVLLLDFDQDKNNLGGNGVPQPAGFVGFPQPPMLPSDFQPFNYPVSTLFQTPRPPSGGPGPSGGFIVPPPLPQQGPAAGANAAIGGASSHSEDAFNKNPALMSYNIPPGGDATNNVNNMQDSSPPPSFHSLFPPDVNPNKQSADHPKPAPRSKLSPGDDVRATHSSGLNFHLPDLPSVPTNSFPPDEIDGRPGSDDIDFDDLTRRFEDLKKKK</sequence>
<comment type="subunit">
    <text evidence="16">Interacts with CHMP1A, CHMP1B, VPS4A and VTA1. Interacts with SPAST, STAMBP, and USP8. May interact with VPS37B. May associate with the ESCRT-I complex. Interacts with MITD1, in competition with VSP4. Interacts with SPART (via MIT domain); leading to the recruitment of SPART to midbodies. Interacts with SPAST.</text>
</comment>
<feature type="compositionally biased region" description="Low complexity" evidence="18">
    <location>
        <begin position="267"/>
        <end position="280"/>
    </location>
</feature>
<keyword evidence="9" id="KW-0132">Cell division</keyword>
<keyword evidence="12" id="KW-0131">Cell cycle</keyword>
<dbReference type="GO" id="GO:0031410">
    <property type="term" value="C:cytoplasmic vesicle"/>
    <property type="evidence" value="ECO:0007669"/>
    <property type="project" value="UniProtKB-SubCell"/>
</dbReference>
<dbReference type="EMBL" id="JAPTSV010000011">
    <property type="protein sequence ID" value="KAJ1522564.1"/>
    <property type="molecule type" value="Genomic_DNA"/>
</dbReference>
<reference evidence="19" key="1">
    <citation type="submission" date="2022-12" db="EMBL/GenBank/DDBJ databases">
        <title>Chromosome-level genome assembly of the bean flower thrips Megalurothrips usitatus.</title>
        <authorList>
            <person name="Ma L."/>
            <person name="Liu Q."/>
            <person name="Li H."/>
            <person name="Cai W."/>
        </authorList>
    </citation>
    <scope>NUCLEOTIDE SEQUENCE</scope>
    <source>
        <strain evidence="19">Cailab_2022a</strain>
    </source>
</reference>
<evidence type="ECO:0000256" key="16">
    <source>
        <dbReference type="ARBA" id="ARBA00046920"/>
    </source>
</evidence>
<dbReference type="GO" id="GO:0015031">
    <property type="term" value="P:protein transport"/>
    <property type="evidence" value="ECO:0007669"/>
    <property type="project" value="InterPro"/>
</dbReference>
<dbReference type="PANTHER" id="PTHR12161">
    <property type="entry name" value="IST1 FAMILY MEMBER"/>
    <property type="match status" value="1"/>
</dbReference>
<evidence type="ECO:0000256" key="5">
    <source>
        <dbReference type="ARBA" id="ARBA00005536"/>
    </source>
</evidence>
<evidence type="ECO:0000256" key="12">
    <source>
        <dbReference type="ARBA" id="ARBA00023306"/>
    </source>
</evidence>
<evidence type="ECO:0000256" key="9">
    <source>
        <dbReference type="ARBA" id="ARBA00022618"/>
    </source>
</evidence>
<organism evidence="19 20">
    <name type="scientific">Megalurothrips usitatus</name>
    <name type="common">bean blossom thrips</name>
    <dbReference type="NCBI Taxonomy" id="439358"/>
    <lineage>
        <taxon>Eukaryota</taxon>
        <taxon>Metazoa</taxon>
        <taxon>Ecdysozoa</taxon>
        <taxon>Arthropoda</taxon>
        <taxon>Hexapoda</taxon>
        <taxon>Insecta</taxon>
        <taxon>Pterygota</taxon>
        <taxon>Neoptera</taxon>
        <taxon>Paraneoptera</taxon>
        <taxon>Thysanoptera</taxon>
        <taxon>Terebrantia</taxon>
        <taxon>Thripoidea</taxon>
        <taxon>Thripidae</taxon>
        <taxon>Megalurothrips</taxon>
    </lineage>
</organism>
<keyword evidence="17" id="KW-0175">Coiled coil</keyword>
<evidence type="ECO:0000313" key="20">
    <source>
        <dbReference type="Proteomes" id="UP001075354"/>
    </source>
</evidence>
<dbReference type="FunFam" id="1.20.1260.60:FF:000001">
    <property type="entry name" value="IST1 homolog isoform X1"/>
    <property type="match status" value="1"/>
</dbReference>
<comment type="function">
    <text evidence="15">ESCRT-III-like protein involved in cytokinesis, nuclear envelope reassembly and endosomal tubulation. Is required for efficient abscission during cytokinesis. Involved in recruiting VPS4A and/or VPS4B to the midbody of dividing cells. During late anaphase, involved in nuclear envelope reassembly and mitotic spindle disassembly together with the ESCRT-III complex: IST1 acts by mediating the recruitment of SPAST to the nuclear membrane, leading to microtubule severing. Recruited to the reforming nuclear envelope (NE) during anaphase by LEMD2. Regulates early endosomal tubulation together with the ESCRT-III complex by mediating the recruitment of SPAST.</text>
</comment>
<evidence type="ECO:0000256" key="6">
    <source>
        <dbReference type="ARBA" id="ARBA00014513"/>
    </source>
</evidence>
<dbReference type="InterPro" id="IPR005061">
    <property type="entry name" value="Ist1"/>
</dbReference>
<evidence type="ECO:0000256" key="10">
    <source>
        <dbReference type="ARBA" id="ARBA00023212"/>
    </source>
</evidence>
<comment type="caution">
    <text evidence="19">The sequence shown here is derived from an EMBL/GenBank/DDBJ whole genome shotgun (WGS) entry which is preliminary data.</text>
</comment>
<dbReference type="GO" id="GO:0051301">
    <property type="term" value="P:cell division"/>
    <property type="evidence" value="ECO:0007669"/>
    <property type="project" value="UniProtKB-KW"/>
</dbReference>
<keyword evidence="11" id="KW-0539">Nucleus</keyword>
<protein>
    <recommendedName>
        <fullName evidence="6">IST1 homolog</fullName>
    </recommendedName>
    <alternativeName>
        <fullName evidence="14">Charged multivesicular body protein 8</fullName>
    </alternativeName>
</protein>
<evidence type="ECO:0000313" key="19">
    <source>
        <dbReference type="EMBL" id="KAJ1522564.1"/>
    </source>
</evidence>
<accession>A0AAV7XD35</accession>
<evidence type="ECO:0000256" key="18">
    <source>
        <dbReference type="SAM" id="MobiDB-lite"/>
    </source>
</evidence>
<keyword evidence="7" id="KW-0963">Cytoplasm</keyword>
<dbReference type="GO" id="GO:0005635">
    <property type="term" value="C:nuclear envelope"/>
    <property type="evidence" value="ECO:0007669"/>
    <property type="project" value="UniProtKB-SubCell"/>
</dbReference>
<evidence type="ECO:0000256" key="15">
    <source>
        <dbReference type="ARBA" id="ARBA00046124"/>
    </source>
</evidence>
<feature type="region of interest" description="Disordered" evidence="18">
    <location>
        <begin position="238"/>
        <end position="392"/>
    </location>
</feature>
<gene>
    <name evidence="19" type="ORF">ONE63_001750</name>
</gene>
<evidence type="ECO:0000256" key="17">
    <source>
        <dbReference type="SAM" id="Coils"/>
    </source>
</evidence>
<name>A0AAV7XD35_9NEOP</name>
<proteinExistence type="inferred from homology"/>
<dbReference type="GO" id="GO:0030496">
    <property type="term" value="C:midbody"/>
    <property type="evidence" value="ECO:0007669"/>
    <property type="project" value="UniProtKB-SubCell"/>
</dbReference>
<evidence type="ECO:0000256" key="13">
    <source>
        <dbReference type="ARBA" id="ARBA00023329"/>
    </source>
</evidence>
<evidence type="ECO:0000256" key="2">
    <source>
        <dbReference type="ARBA" id="ARBA00004259"/>
    </source>
</evidence>
<evidence type="ECO:0000256" key="4">
    <source>
        <dbReference type="ARBA" id="ARBA00004541"/>
    </source>
</evidence>
<evidence type="ECO:0000256" key="3">
    <source>
        <dbReference type="ARBA" id="ARBA00004300"/>
    </source>
</evidence>